<dbReference type="AlphaFoldDB" id="A0A0E9V803"/>
<name>A0A0E9V803_ANGAN</name>
<accession>A0A0E9V803</accession>
<proteinExistence type="predicted"/>
<dbReference type="EMBL" id="GBXM01034395">
    <property type="protein sequence ID" value="JAH74182.1"/>
    <property type="molecule type" value="Transcribed_RNA"/>
</dbReference>
<reference evidence="1" key="2">
    <citation type="journal article" date="2015" name="Fish Shellfish Immunol.">
        <title>Early steps in the European eel (Anguilla anguilla)-Vibrio vulnificus interaction in the gills: Role of the RtxA13 toxin.</title>
        <authorList>
            <person name="Callol A."/>
            <person name="Pajuelo D."/>
            <person name="Ebbesson L."/>
            <person name="Teles M."/>
            <person name="MacKenzie S."/>
            <person name="Amaro C."/>
        </authorList>
    </citation>
    <scope>NUCLEOTIDE SEQUENCE</scope>
</reference>
<organism evidence="1">
    <name type="scientific">Anguilla anguilla</name>
    <name type="common">European freshwater eel</name>
    <name type="synonym">Muraena anguilla</name>
    <dbReference type="NCBI Taxonomy" id="7936"/>
    <lineage>
        <taxon>Eukaryota</taxon>
        <taxon>Metazoa</taxon>
        <taxon>Chordata</taxon>
        <taxon>Craniata</taxon>
        <taxon>Vertebrata</taxon>
        <taxon>Euteleostomi</taxon>
        <taxon>Actinopterygii</taxon>
        <taxon>Neopterygii</taxon>
        <taxon>Teleostei</taxon>
        <taxon>Anguilliformes</taxon>
        <taxon>Anguillidae</taxon>
        <taxon>Anguilla</taxon>
    </lineage>
</organism>
<sequence length="33" mass="4013">MDRIIYLDTCRLQHKLRLLFIFNSSNCSEKLQL</sequence>
<protein>
    <submittedName>
        <fullName evidence="1">Uncharacterized protein</fullName>
    </submittedName>
</protein>
<evidence type="ECO:0000313" key="1">
    <source>
        <dbReference type="EMBL" id="JAH74182.1"/>
    </source>
</evidence>
<reference evidence="1" key="1">
    <citation type="submission" date="2014-11" db="EMBL/GenBank/DDBJ databases">
        <authorList>
            <person name="Amaro Gonzalez C."/>
        </authorList>
    </citation>
    <scope>NUCLEOTIDE SEQUENCE</scope>
</reference>